<keyword evidence="2 10" id="KW-0001">2Fe-2S</keyword>
<dbReference type="AlphaFoldDB" id="A0A3D9HWP0"/>
<protein>
    <submittedName>
        <fullName evidence="12">NADH dehydrogenase subunit E</fullName>
    </submittedName>
</protein>
<name>A0A3D9HWP0_9PROT</name>
<dbReference type="GO" id="GO:0003954">
    <property type="term" value="F:NADH dehydrogenase activity"/>
    <property type="evidence" value="ECO:0007669"/>
    <property type="project" value="TreeGrafter"/>
</dbReference>
<evidence type="ECO:0000256" key="2">
    <source>
        <dbReference type="ARBA" id="ARBA00022714"/>
    </source>
</evidence>
<evidence type="ECO:0000256" key="4">
    <source>
        <dbReference type="ARBA" id="ARBA00022967"/>
    </source>
</evidence>
<reference evidence="12 13" key="1">
    <citation type="submission" date="2018-07" db="EMBL/GenBank/DDBJ databases">
        <title>Genomic Encyclopedia of Type Strains, Phase III (KMG-III): the genomes of soil and plant-associated and newly described type strains.</title>
        <authorList>
            <person name="Whitman W."/>
        </authorList>
    </citation>
    <scope>NUCLEOTIDE SEQUENCE [LARGE SCALE GENOMIC DNA]</scope>
    <source>
        <strain evidence="12 13">CECT 8488</strain>
    </source>
</reference>
<dbReference type="GO" id="GO:0022804">
    <property type="term" value="F:active transmembrane transporter activity"/>
    <property type="evidence" value="ECO:0007669"/>
    <property type="project" value="UniProtKB-ARBA"/>
</dbReference>
<evidence type="ECO:0000256" key="10">
    <source>
        <dbReference type="PIRSR" id="PIRSR000216-1"/>
    </source>
</evidence>
<evidence type="ECO:0000313" key="13">
    <source>
        <dbReference type="Proteomes" id="UP000256845"/>
    </source>
</evidence>
<comment type="similarity">
    <text evidence="1">Belongs to the complex I 24 kDa subunit family.</text>
</comment>
<comment type="cofactor">
    <cofactor evidence="10">
        <name>[2Fe-2S] cluster</name>
        <dbReference type="ChEBI" id="CHEBI:190135"/>
    </cofactor>
    <text evidence="10">Binds 1 [2Fe-2S] cluster.</text>
</comment>
<dbReference type="GO" id="GO:0051537">
    <property type="term" value="F:2 iron, 2 sulfur cluster binding"/>
    <property type="evidence" value="ECO:0007669"/>
    <property type="project" value="UniProtKB-KW"/>
</dbReference>
<comment type="catalytic activity">
    <reaction evidence="9">
        <text>a quinone + NADH + 5 H(+)(in) = a quinol + NAD(+) + 4 H(+)(out)</text>
        <dbReference type="Rhea" id="RHEA:57888"/>
        <dbReference type="ChEBI" id="CHEBI:15378"/>
        <dbReference type="ChEBI" id="CHEBI:24646"/>
        <dbReference type="ChEBI" id="CHEBI:57540"/>
        <dbReference type="ChEBI" id="CHEBI:57945"/>
        <dbReference type="ChEBI" id="CHEBI:132124"/>
    </reaction>
</comment>
<accession>A0A3D9HWP0</accession>
<dbReference type="GO" id="GO:0008324">
    <property type="term" value="F:monoatomic cation transmembrane transporter activity"/>
    <property type="evidence" value="ECO:0007669"/>
    <property type="project" value="UniProtKB-ARBA"/>
</dbReference>
<evidence type="ECO:0000256" key="1">
    <source>
        <dbReference type="ARBA" id="ARBA00010643"/>
    </source>
</evidence>
<dbReference type="GO" id="GO:0046872">
    <property type="term" value="F:metal ion binding"/>
    <property type="evidence" value="ECO:0007669"/>
    <property type="project" value="UniProtKB-KW"/>
</dbReference>
<dbReference type="GO" id="GO:0031090">
    <property type="term" value="C:organelle membrane"/>
    <property type="evidence" value="ECO:0007669"/>
    <property type="project" value="UniProtKB-ARBA"/>
</dbReference>
<dbReference type="InterPro" id="IPR002023">
    <property type="entry name" value="NuoE-like"/>
</dbReference>
<evidence type="ECO:0000256" key="7">
    <source>
        <dbReference type="ARBA" id="ARBA00023027"/>
    </source>
</evidence>
<sequence length="205" mass="22653">MSEAQFKFEGEYLAEVERAIAKYPKGREQSAVLTALDQAQRQNHAGGHYVTDAAIDEISRMLDMPRIRVLEVATFFTMINLEPVGEFHIQLCGTTPCMLRGAQDIRAAIEKHLDIENGETTADKKFTLTEVECLGACSNAPMIQVNDDFYEDLTPEKTTWLLDELKAGRTVEPGSAIGRRCSEPEGGPITLQEGEFAQNAEKGGK</sequence>
<keyword evidence="4" id="KW-1278">Translocase</keyword>
<feature type="binding site" evidence="10">
    <location>
        <position position="133"/>
    </location>
    <ligand>
        <name>[2Fe-2S] cluster</name>
        <dbReference type="ChEBI" id="CHEBI:190135"/>
    </ligand>
</feature>
<dbReference type="GO" id="GO:0098796">
    <property type="term" value="C:membrane protein complex"/>
    <property type="evidence" value="ECO:0007669"/>
    <property type="project" value="UniProtKB-ARBA"/>
</dbReference>
<keyword evidence="5 10" id="KW-0408">Iron</keyword>
<dbReference type="Gene3D" id="1.10.10.1590">
    <property type="entry name" value="NADH-quinone oxidoreductase subunit E"/>
    <property type="match status" value="1"/>
</dbReference>
<evidence type="ECO:0000256" key="11">
    <source>
        <dbReference type="SAM" id="MobiDB-lite"/>
    </source>
</evidence>
<dbReference type="PANTHER" id="PTHR10371">
    <property type="entry name" value="NADH DEHYDROGENASE UBIQUINONE FLAVOPROTEIN 2, MITOCHONDRIAL"/>
    <property type="match status" value="1"/>
</dbReference>
<dbReference type="Gene3D" id="3.40.30.10">
    <property type="entry name" value="Glutaredoxin"/>
    <property type="match status" value="1"/>
</dbReference>
<evidence type="ECO:0000313" key="12">
    <source>
        <dbReference type="EMBL" id="RED53326.1"/>
    </source>
</evidence>
<dbReference type="InterPro" id="IPR042128">
    <property type="entry name" value="NuoE_dom"/>
</dbReference>
<dbReference type="GO" id="GO:0031967">
    <property type="term" value="C:organelle envelope"/>
    <property type="evidence" value="ECO:0007669"/>
    <property type="project" value="UniProtKB-ARBA"/>
</dbReference>
<dbReference type="Pfam" id="PF01257">
    <property type="entry name" value="2Fe-2S_thioredx"/>
    <property type="match status" value="1"/>
</dbReference>
<keyword evidence="7" id="KW-0520">NAD</keyword>
<organism evidence="12 13">
    <name type="scientific">Aestuariispira insulae</name>
    <dbReference type="NCBI Taxonomy" id="1461337"/>
    <lineage>
        <taxon>Bacteria</taxon>
        <taxon>Pseudomonadati</taxon>
        <taxon>Pseudomonadota</taxon>
        <taxon>Alphaproteobacteria</taxon>
        <taxon>Rhodospirillales</taxon>
        <taxon>Kiloniellaceae</taxon>
        <taxon>Aestuariispira</taxon>
    </lineage>
</organism>
<dbReference type="FunFam" id="1.10.10.1590:FF:000001">
    <property type="entry name" value="NADH-quinone oxidoreductase subunit E"/>
    <property type="match status" value="1"/>
</dbReference>
<dbReference type="InterPro" id="IPR041921">
    <property type="entry name" value="NuoE_N"/>
</dbReference>
<dbReference type="PROSITE" id="PS01099">
    <property type="entry name" value="COMPLEX1_24K"/>
    <property type="match status" value="1"/>
</dbReference>
<dbReference type="SUPFAM" id="SSF52833">
    <property type="entry name" value="Thioredoxin-like"/>
    <property type="match status" value="1"/>
</dbReference>
<dbReference type="GO" id="GO:1902494">
    <property type="term" value="C:catalytic complex"/>
    <property type="evidence" value="ECO:0007669"/>
    <property type="project" value="UniProtKB-ARBA"/>
</dbReference>
<feature type="binding site" evidence="10">
    <location>
        <position position="97"/>
    </location>
    <ligand>
        <name>[2Fe-2S] cluster</name>
        <dbReference type="ChEBI" id="CHEBI:190135"/>
    </ligand>
</feature>
<feature type="region of interest" description="Disordered" evidence="11">
    <location>
        <begin position="175"/>
        <end position="205"/>
    </location>
</feature>
<dbReference type="GO" id="GO:0098662">
    <property type="term" value="P:inorganic cation transmembrane transport"/>
    <property type="evidence" value="ECO:0007669"/>
    <property type="project" value="UniProtKB-ARBA"/>
</dbReference>
<evidence type="ECO:0000256" key="9">
    <source>
        <dbReference type="ARBA" id="ARBA00047712"/>
    </source>
</evidence>
<dbReference type="RefSeq" id="WP_115934481.1">
    <property type="nucleotide sequence ID" value="NZ_QRDW01000001.1"/>
</dbReference>
<dbReference type="OrthoDB" id="9807941at2"/>
<gene>
    <name evidence="12" type="ORF">DFP90_101108</name>
</gene>
<dbReference type="InterPro" id="IPR036249">
    <property type="entry name" value="Thioredoxin-like_sf"/>
</dbReference>
<comment type="cofactor">
    <cofactor evidence="8">
        <name>[2Fe-2S] cluster</name>
        <dbReference type="ChEBI" id="CHEBI:190135"/>
    </cofactor>
</comment>
<feature type="binding site" evidence="10">
    <location>
        <position position="92"/>
    </location>
    <ligand>
        <name>[2Fe-2S] cluster</name>
        <dbReference type="ChEBI" id="CHEBI:190135"/>
    </ligand>
</feature>
<dbReference type="FunFam" id="3.40.30.10:FF:000022">
    <property type="entry name" value="NADH dehydrogenase flavoprotein 2, mitochondrial"/>
    <property type="match status" value="1"/>
</dbReference>
<comment type="caution">
    <text evidence="12">The sequence shown here is derived from an EMBL/GenBank/DDBJ whole genome shotgun (WGS) entry which is preliminary data.</text>
</comment>
<evidence type="ECO:0000256" key="3">
    <source>
        <dbReference type="ARBA" id="ARBA00022723"/>
    </source>
</evidence>
<evidence type="ECO:0000256" key="5">
    <source>
        <dbReference type="ARBA" id="ARBA00023004"/>
    </source>
</evidence>
<keyword evidence="13" id="KW-1185">Reference proteome</keyword>
<keyword evidence="6 10" id="KW-0411">Iron-sulfur</keyword>
<dbReference type="EMBL" id="QRDW01000001">
    <property type="protein sequence ID" value="RED53326.1"/>
    <property type="molecule type" value="Genomic_DNA"/>
</dbReference>
<keyword evidence="3 10" id="KW-0479">Metal-binding</keyword>
<dbReference type="PANTHER" id="PTHR10371:SF3">
    <property type="entry name" value="NADH DEHYDROGENASE [UBIQUINONE] FLAVOPROTEIN 2, MITOCHONDRIAL"/>
    <property type="match status" value="1"/>
</dbReference>
<dbReference type="CDD" id="cd03064">
    <property type="entry name" value="TRX_Fd_NuoE"/>
    <property type="match status" value="1"/>
</dbReference>
<dbReference type="GO" id="GO:0022890">
    <property type="term" value="F:inorganic cation transmembrane transporter activity"/>
    <property type="evidence" value="ECO:0007669"/>
    <property type="project" value="UniProtKB-ARBA"/>
</dbReference>
<dbReference type="Proteomes" id="UP000256845">
    <property type="component" value="Unassembled WGS sequence"/>
</dbReference>
<proteinExistence type="inferred from homology"/>
<evidence type="ECO:0000256" key="8">
    <source>
        <dbReference type="ARBA" id="ARBA00034078"/>
    </source>
</evidence>
<dbReference type="PIRSF" id="PIRSF000216">
    <property type="entry name" value="NADH_DH_24kDa"/>
    <property type="match status" value="1"/>
</dbReference>
<feature type="binding site" evidence="10">
    <location>
        <position position="137"/>
    </location>
    <ligand>
        <name>[2Fe-2S] cluster</name>
        <dbReference type="ChEBI" id="CHEBI:190135"/>
    </ligand>
</feature>
<dbReference type="NCBIfam" id="TIGR01958">
    <property type="entry name" value="nuoE_fam"/>
    <property type="match status" value="1"/>
</dbReference>
<evidence type="ECO:0000256" key="6">
    <source>
        <dbReference type="ARBA" id="ARBA00023014"/>
    </source>
</evidence>